<evidence type="ECO:0000256" key="8">
    <source>
        <dbReference type="ARBA" id="ARBA00023295"/>
    </source>
</evidence>
<evidence type="ECO:0000259" key="11">
    <source>
        <dbReference type="Pfam" id="PF00024"/>
    </source>
</evidence>
<feature type="chain" id="PRO_5043743903" description="mannan endo-1,4-beta-mannosidase" evidence="10">
    <location>
        <begin position="23"/>
        <end position="720"/>
    </location>
</feature>
<keyword evidence="5" id="KW-0964">Secreted</keyword>
<evidence type="ECO:0000256" key="3">
    <source>
        <dbReference type="ARBA" id="ARBA00005641"/>
    </source>
</evidence>
<feature type="region of interest" description="Disordered" evidence="9">
    <location>
        <begin position="701"/>
        <end position="720"/>
    </location>
</feature>
<protein>
    <recommendedName>
        <fullName evidence="4">mannan endo-1,4-beta-mannosidase</fullName>
        <ecNumber evidence="4">3.2.1.78</ecNumber>
    </recommendedName>
</protein>
<dbReference type="GO" id="GO:0016985">
    <property type="term" value="F:mannan endo-1,4-beta-mannosidase activity"/>
    <property type="evidence" value="ECO:0007669"/>
    <property type="project" value="UniProtKB-EC"/>
</dbReference>
<evidence type="ECO:0000256" key="6">
    <source>
        <dbReference type="ARBA" id="ARBA00022729"/>
    </source>
</evidence>
<evidence type="ECO:0000256" key="10">
    <source>
        <dbReference type="SAM" id="SignalP"/>
    </source>
</evidence>
<gene>
    <name evidence="13" type="ORF">WJX73_010063</name>
</gene>
<keyword evidence="14" id="KW-1185">Reference proteome</keyword>
<evidence type="ECO:0000313" key="13">
    <source>
        <dbReference type="EMBL" id="KAK9812428.1"/>
    </source>
</evidence>
<dbReference type="EMBL" id="JALJOQ010000007">
    <property type="protein sequence ID" value="KAK9812428.1"/>
    <property type="molecule type" value="Genomic_DNA"/>
</dbReference>
<evidence type="ECO:0000256" key="4">
    <source>
        <dbReference type="ARBA" id="ARBA00012706"/>
    </source>
</evidence>
<name>A0AAW1PV30_9CHLO</name>
<keyword evidence="6 10" id="KW-0732">Signal</keyword>
<dbReference type="AlphaFoldDB" id="A0AAW1PV30"/>
<evidence type="ECO:0000259" key="12">
    <source>
        <dbReference type="Pfam" id="PF26410"/>
    </source>
</evidence>
<evidence type="ECO:0000256" key="2">
    <source>
        <dbReference type="ARBA" id="ARBA00004613"/>
    </source>
</evidence>
<evidence type="ECO:0000256" key="5">
    <source>
        <dbReference type="ARBA" id="ARBA00022525"/>
    </source>
</evidence>
<evidence type="ECO:0000256" key="9">
    <source>
        <dbReference type="SAM" id="MobiDB-lite"/>
    </source>
</evidence>
<feature type="signal peptide" evidence="10">
    <location>
        <begin position="1"/>
        <end position="22"/>
    </location>
</feature>
<comment type="subcellular location">
    <subcellularLocation>
        <location evidence="2">Secreted</location>
    </subcellularLocation>
</comment>
<dbReference type="SUPFAM" id="SSF51445">
    <property type="entry name" value="(Trans)glycosidases"/>
    <property type="match status" value="1"/>
</dbReference>
<dbReference type="PANTHER" id="PTHR31451:SF39">
    <property type="entry name" value="MANNAN ENDO-1,4-BETA-MANNOSIDASE 1"/>
    <property type="match status" value="1"/>
</dbReference>
<organism evidence="13 14">
    <name type="scientific">Symbiochloris irregularis</name>
    <dbReference type="NCBI Taxonomy" id="706552"/>
    <lineage>
        <taxon>Eukaryota</taxon>
        <taxon>Viridiplantae</taxon>
        <taxon>Chlorophyta</taxon>
        <taxon>core chlorophytes</taxon>
        <taxon>Trebouxiophyceae</taxon>
        <taxon>Trebouxiales</taxon>
        <taxon>Trebouxiaceae</taxon>
        <taxon>Symbiochloris</taxon>
    </lineage>
</organism>
<dbReference type="Pfam" id="PF00024">
    <property type="entry name" value="PAN_1"/>
    <property type="match status" value="1"/>
</dbReference>
<feature type="domain" description="Glycoside hydrolase family 5" evidence="12">
    <location>
        <begin position="93"/>
        <end position="387"/>
    </location>
</feature>
<evidence type="ECO:0000313" key="14">
    <source>
        <dbReference type="Proteomes" id="UP001465755"/>
    </source>
</evidence>
<dbReference type="InterPro" id="IPR045053">
    <property type="entry name" value="MAN-like"/>
</dbReference>
<dbReference type="InterPro" id="IPR001547">
    <property type="entry name" value="Glyco_hydro_5"/>
</dbReference>
<dbReference type="Proteomes" id="UP001465755">
    <property type="component" value="Unassembled WGS sequence"/>
</dbReference>
<dbReference type="Pfam" id="PF26410">
    <property type="entry name" value="GH5_mannosidase"/>
    <property type="match status" value="1"/>
</dbReference>
<comment type="catalytic activity">
    <reaction evidence="1">
        <text>Random hydrolysis of (1-&gt;4)-beta-D-mannosidic linkages in mannans, galactomannans and glucomannans.</text>
        <dbReference type="EC" id="3.2.1.78"/>
    </reaction>
</comment>
<reference evidence="13 14" key="1">
    <citation type="journal article" date="2024" name="Nat. Commun.">
        <title>Phylogenomics reveals the evolutionary origins of lichenization in chlorophyte algae.</title>
        <authorList>
            <person name="Puginier C."/>
            <person name="Libourel C."/>
            <person name="Otte J."/>
            <person name="Skaloud P."/>
            <person name="Haon M."/>
            <person name="Grisel S."/>
            <person name="Petersen M."/>
            <person name="Berrin J.G."/>
            <person name="Delaux P.M."/>
            <person name="Dal Grande F."/>
            <person name="Keller J."/>
        </authorList>
    </citation>
    <scope>NUCLEOTIDE SEQUENCE [LARGE SCALE GENOMIC DNA]</scope>
    <source>
        <strain evidence="13 14">SAG 2036</strain>
    </source>
</reference>
<feature type="domain" description="Apple" evidence="11">
    <location>
        <begin position="519"/>
        <end position="552"/>
    </location>
</feature>
<proteinExistence type="inferred from homology"/>
<keyword evidence="7" id="KW-0378">Hydrolase</keyword>
<dbReference type="InterPro" id="IPR003609">
    <property type="entry name" value="Pan_app"/>
</dbReference>
<keyword evidence="8" id="KW-0326">Glycosidase</keyword>
<dbReference type="Gene3D" id="3.20.20.80">
    <property type="entry name" value="Glycosidases"/>
    <property type="match status" value="1"/>
</dbReference>
<dbReference type="PANTHER" id="PTHR31451">
    <property type="match status" value="1"/>
</dbReference>
<dbReference type="EC" id="3.2.1.78" evidence="4"/>
<dbReference type="Gene3D" id="3.50.4.10">
    <property type="entry name" value="Hepatocyte Growth Factor"/>
    <property type="match status" value="1"/>
</dbReference>
<accession>A0AAW1PV30</accession>
<comment type="similarity">
    <text evidence="3">Belongs to the glycosyl hydrolase 5 (cellulase A) family.</text>
</comment>
<evidence type="ECO:0000256" key="7">
    <source>
        <dbReference type="ARBA" id="ARBA00022801"/>
    </source>
</evidence>
<comment type="caution">
    <text evidence="13">The sequence shown here is derived from an EMBL/GenBank/DDBJ whole genome shotgun (WGS) entry which is preliminary data.</text>
</comment>
<evidence type="ECO:0000256" key="1">
    <source>
        <dbReference type="ARBA" id="ARBA00001678"/>
    </source>
</evidence>
<sequence length="720" mass="76650">MMRSVLMLAAVAIDLLASRTAALRQLAAAPAQAQAPSGDYFVQVGSGLDFEIGCDKFFPAIWNQWEVIEAGAGAPFLLGASLPPGVTGPELLRNQMARAAAAGLNTMRIWGQAVDPMYQLQTSPGVYNELIFSGLDYALDQARQHNIKIVIAFIDNWNVVEGVPKYVAWTNNSALNSSDFFTDPQIMQWYQNHVKTLITRVNTINGYTYSEDPTIFAWELINEPRCQYCANGTIATWVDTMAAYVKTLDKNHLLTVGEEGFWSTTASQLLDNPIYEPGGSNWAPTQGQDFLADHSSPNIDFSSFHLWIDNWNTVRPDFPPQWIASHVRDGAILKKPVLLEEFGKWVNATANSSIADRNTYFKIILDTAFQYIANGSALKGAGFWQFYAPGQIGPANEGLGEGLYGILPTDQAFLEFSDFAEKLAAFNTPDPSCQLPAPAPIPKAQNCSSTEVRGLPGTGYEGPTCSQDIDDQTASYQGPLICDVAYPHLAPGFIFDPTGALNSTASNSSKQLGVGNPAPVNTLEDCLIACESAPGCSSVTFSASAQNCFLKGCPSNNTVTCSTPPPPGSPGGINGPPELVPGPPAPAAPPCNLAPYLCPLPSYIYVNYYSIARRESDWPHQCPLSCCPNMHNSGQADSASIFASTCAMYNPECTTLQANPGIALSPSGVAGKELVNLPSGYASVPVPGIDLAFAPSGTPAGGALQQAAQAPSGSATVEAG</sequence>
<dbReference type="InterPro" id="IPR017853">
    <property type="entry name" value="GH"/>
</dbReference>
<dbReference type="GO" id="GO:0005576">
    <property type="term" value="C:extracellular region"/>
    <property type="evidence" value="ECO:0007669"/>
    <property type="project" value="UniProtKB-SubCell"/>
</dbReference>